<dbReference type="EMBL" id="BMYK01000056">
    <property type="protein sequence ID" value="GHD04812.1"/>
    <property type="molecule type" value="Genomic_DNA"/>
</dbReference>
<gene>
    <name evidence="2" type="ORF">GCM10007320_66110</name>
</gene>
<protein>
    <submittedName>
        <fullName evidence="2">Uncharacterized protein</fullName>
    </submittedName>
</protein>
<sequence length="182" mass="20389">MELEQTTRPHWRAWHPRHRGLGDNGHMHEEIRWLASLDALRLECDGMTRVISNLLQRDGIRHTPMAGRLAIEGVGQIVPHCWIELEDGRRIDLRARMWLGDDPRVPHGIVSTHALGMQYEGEPFQVVSNPLVFWALTDRTMDAFAPASFLAAPLLASQMASADSSGRGSDQARAQPASTEVR</sequence>
<name>A0ABQ3GHU6_9BURK</name>
<keyword evidence="3" id="KW-1185">Reference proteome</keyword>
<evidence type="ECO:0000313" key="3">
    <source>
        <dbReference type="Proteomes" id="UP000626210"/>
    </source>
</evidence>
<organism evidence="2 3">
    <name type="scientific">Pseudorhodoferax aquiterrae</name>
    <dbReference type="NCBI Taxonomy" id="747304"/>
    <lineage>
        <taxon>Bacteria</taxon>
        <taxon>Pseudomonadati</taxon>
        <taxon>Pseudomonadota</taxon>
        <taxon>Betaproteobacteria</taxon>
        <taxon>Burkholderiales</taxon>
        <taxon>Comamonadaceae</taxon>
    </lineage>
</organism>
<reference evidence="3" key="1">
    <citation type="journal article" date="2019" name="Int. J. Syst. Evol. Microbiol.">
        <title>The Global Catalogue of Microorganisms (GCM) 10K type strain sequencing project: providing services to taxonomists for standard genome sequencing and annotation.</title>
        <authorList>
            <consortium name="The Broad Institute Genomics Platform"/>
            <consortium name="The Broad Institute Genome Sequencing Center for Infectious Disease"/>
            <person name="Wu L."/>
            <person name="Ma J."/>
        </authorList>
    </citation>
    <scope>NUCLEOTIDE SEQUENCE [LARGE SCALE GENOMIC DNA]</scope>
    <source>
        <strain evidence="3">KCTC 23314</strain>
    </source>
</reference>
<feature type="region of interest" description="Disordered" evidence="1">
    <location>
        <begin position="161"/>
        <end position="182"/>
    </location>
</feature>
<accession>A0ABQ3GHU6</accession>
<evidence type="ECO:0000256" key="1">
    <source>
        <dbReference type="SAM" id="MobiDB-lite"/>
    </source>
</evidence>
<comment type="caution">
    <text evidence="2">The sequence shown here is derived from an EMBL/GenBank/DDBJ whole genome shotgun (WGS) entry which is preliminary data.</text>
</comment>
<evidence type="ECO:0000313" key="2">
    <source>
        <dbReference type="EMBL" id="GHD04812.1"/>
    </source>
</evidence>
<dbReference type="Proteomes" id="UP000626210">
    <property type="component" value="Unassembled WGS sequence"/>
</dbReference>
<proteinExistence type="predicted"/>